<dbReference type="EMBL" id="SRPO01000055">
    <property type="protein sequence ID" value="KAG5944468.1"/>
    <property type="molecule type" value="Genomic_DNA"/>
</dbReference>
<evidence type="ECO:0000256" key="2">
    <source>
        <dbReference type="SAM" id="Phobius"/>
    </source>
</evidence>
<dbReference type="OrthoDB" id="4775599at2759"/>
<proteinExistence type="predicted"/>
<sequence length="138" mass="15237">MTMISSWNEAAKSGPDARKQILWVCLSALGISIILAIAYMWMMNRDRKNRETAAGPGANEWHRRRRSHLPLRSLETRSTEGLNESGEAPPPYTARKPPGTMGDRHEEANEPRISGMGAPPEYPAQPSPTHAANPRNGP</sequence>
<evidence type="ECO:0000313" key="3">
    <source>
        <dbReference type="EMBL" id="KAG5944468.1"/>
    </source>
</evidence>
<organism evidence="3 4">
    <name type="scientific">Claviceps pazoutovae</name>
    <dbReference type="NCBI Taxonomy" id="1649127"/>
    <lineage>
        <taxon>Eukaryota</taxon>
        <taxon>Fungi</taxon>
        <taxon>Dikarya</taxon>
        <taxon>Ascomycota</taxon>
        <taxon>Pezizomycotina</taxon>
        <taxon>Sordariomycetes</taxon>
        <taxon>Hypocreomycetidae</taxon>
        <taxon>Hypocreales</taxon>
        <taxon>Clavicipitaceae</taxon>
        <taxon>Claviceps</taxon>
    </lineage>
</organism>
<evidence type="ECO:0000256" key="1">
    <source>
        <dbReference type="SAM" id="MobiDB-lite"/>
    </source>
</evidence>
<protein>
    <submittedName>
        <fullName evidence="3">Uncharacterized protein</fullName>
    </submittedName>
</protein>
<feature type="region of interest" description="Disordered" evidence="1">
    <location>
        <begin position="50"/>
        <end position="138"/>
    </location>
</feature>
<reference evidence="3 4" key="1">
    <citation type="journal article" date="2020" name="bioRxiv">
        <title>Whole genome comparisons of ergot fungi reveals the divergence and evolution of species within the genus Claviceps are the result of varying mechanisms driving genome evolution and host range expansion.</title>
        <authorList>
            <person name="Wyka S.A."/>
            <person name="Mondo S.J."/>
            <person name="Liu M."/>
            <person name="Dettman J."/>
            <person name="Nalam V."/>
            <person name="Broders K.D."/>
        </authorList>
    </citation>
    <scope>NUCLEOTIDE SEQUENCE [LARGE SCALE GENOMIC DNA]</scope>
    <source>
        <strain evidence="3 4">CCC 1485</strain>
    </source>
</reference>
<comment type="caution">
    <text evidence="3">The sequence shown here is derived from an EMBL/GenBank/DDBJ whole genome shotgun (WGS) entry which is preliminary data.</text>
</comment>
<keyword evidence="4" id="KW-1185">Reference proteome</keyword>
<feature type="transmembrane region" description="Helical" evidence="2">
    <location>
        <begin position="20"/>
        <end position="41"/>
    </location>
</feature>
<evidence type="ECO:0000313" key="4">
    <source>
        <dbReference type="Proteomes" id="UP000706124"/>
    </source>
</evidence>
<dbReference type="AlphaFoldDB" id="A0A9P7MGZ3"/>
<dbReference type="Proteomes" id="UP000706124">
    <property type="component" value="Unassembled WGS sequence"/>
</dbReference>
<keyword evidence="2" id="KW-1133">Transmembrane helix</keyword>
<keyword evidence="2" id="KW-0812">Transmembrane</keyword>
<name>A0A9P7MGZ3_9HYPO</name>
<keyword evidence="2" id="KW-0472">Membrane</keyword>
<accession>A0A9P7MGZ3</accession>
<gene>
    <name evidence="3" type="ORF">E4U60_005986</name>
</gene>